<reference evidence="2 3" key="1">
    <citation type="submission" date="2023-05" db="EMBL/GenBank/DDBJ databases">
        <title>B98-5 Cell Line De Novo Hybrid Assembly: An Optical Mapping Approach.</title>
        <authorList>
            <person name="Kananen K."/>
            <person name="Auerbach J.A."/>
            <person name="Kautto E."/>
            <person name="Blachly J.S."/>
        </authorList>
    </citation>
    <scope>NUCLEOTIDE SEQUENCE [LARGE SCALE GENOMIC DNA]</scope>
    <source>
        <strain evidence="2">B95-8</strain>
        <tissue evidence="2">Cell line</tissue>
    </source>
</reference>
<accession>A0ABQ9V6T9</accession>
<protein>
    <submittedName>
        <fullName evidence="2">Uncharacterized protein</fullName>
    </submittedName>
</protein>
<keyword evidence="3" id="KW-1185">Reference proteome</keyword>
<sequence>MVDLQLVVQSSSHSLGEEDRRLLTVPPQVQALRGVSWRHRQNLPSPGFLGSSHPETRKAQVAPAPHVMTPMSERVAKGHQGKVSGQVSLSVRIQAPVHLCS</sequence>
<dbReference type="Proteomes" id="UP001266305">
    <property type="component" value="Unassembled WGS sequence"/>
</dbReference>
<name>A0ABQ9V6T9_SAGOE</name>
<organism evidence="2 3">
    <name type="scientific">Saguinus oedipus</name>
    <name type="common">Cotton-top tamarin</name>
    <name type="synonym">Oedipomidas oedipus</name>
    <dbReference type="NCBI Taxonomy" id="9490"/>
    <lineage>
        <taxon>Eukaryota</taxon>
        <taxon>Metazoa</taxon>
        <taxon>Chordata</taxon>
        <taxon>Craniata</taxon>
        <taxon>Vertebrata</taxon>
        <taxon>Euteleostomi</taxon>
        <taxon>Mammalia</taxon>
        <taxon>Eutheria</taxon>
        <taxon>Euarchontoglires</taxon>
        <taxon>Primates</taxon>
        <taxon>Haplorrhini</taxon>
        <taxon>Platyrrhini</taxon>
        <taxon>Cebidae</taxon>
        <taxon>Callitrichinae</taxon>
        <taxon>Saguinus</taxon>
    </lineage>
</organism>
<gene>
    <name evidence="2" type="ORF">P7K49_018616</name>
</gene>
<evidence type="ECO:0000313" key="2">
    <source>
        <dbReference type="EMBL" id="KAK2104760.1"/>
    </source>
</evidence>
<proteinExistence type="predicted"/>
<dbReference type="EMBL" id="JASSZA010000008">
    <property type="protein sequence ID" value="KAK2104760.1"/>
    <property type="molecule type" value="Genomic_DNA"/>
</dbReference>
<comment type="caution">
    <text evidence="2">The sequence shown here is derived from an EMBL/GenBank/DDBJ whole genome shotgun (WGS) entry which is preliminary data.</text>
</comment>
<feature type="region of interest" description="Disordered" evidence="1">
    <location>
        <begin position="43"/>
        <end position="66"/>
    </location>
</feature>
<evidence type="ECO:0000256" key="1">
    <source>
        <dbReference type="SAM" id="MobiDB-lite"/>
    </source>
</evidence>
<evidence type="ECO:0000313" key="3">
    <source>
        <dbReference type="Proteomes" id="UP001266305"/>
    </source>
</evidence>